<feature type="transmembrane region" description="Helical" evidence="1">
    <location>
        <begin position="47"/>
        <end position="66"/>
    </location>
</feature>
<evidence type="ECO:0000313" key="4">
    <source>
        <dbReference type="Proteomes" id="UP000886886"/>
    </source>
</evidence>
<accession>A0A9D0ZWT3</accession>
<gene>
    <name evidence="3" type="ORF">IAB26_10675</name>
</gene>
<evidence type="ECO:0000259" key="2">
    <source>
        <dbReference type="Pfam" id="PF10882"/>
    </source>
</evidence>
<reference evidence="3" key="2">
    <citation type="journal article" date="2021" name="PeerJ">
        <title>Extensive microbial diversity within the chicken gut microbiome revealed by metagenomics and culture.</title>
        <authorList>
            <person name="Gilroy R."/>
            <person name="Ravi A."/>
            <person name="Getino M."/>
            <person name="Pursley I."/>
            <person name="Horton D.L."/>
            <person name="Alikhan N.F."/>
            <person name="Baker D."/>
            <person name="Gharbi K."/>
            <person name="Hall N."/>
            <person name="Watson M."/>
            <person name="Adriaenssens E.M."/>
            <person name="Foster-Nyarko E."/>
            <person name="Jarju S."/>
            <person name="Secka A."/>
            <person name="Antonio M."/>
            <person name="Oren A."/>
            <person name="Chaudhuri R.R."/>
            <person name="La Ragione R."/>
            <person name="Hildebrand F."/>
            <person name="Pallen M.J."/>
        </authorList>
    </citation>
    <scope>NUCLEOTIDE SEQUENCE</scope>
    <source>
        <strain evidence="3">ChiSjej3B21-11622</strain>
    </source>
</reference>
<evidence type="ECO:0000256" key="1">
    <source>
        <dbReference type="SAM" id="Phobius"/>
    </source>
</evidence>
<dbReference type="InterPro" id="IPR027783">
    <property type="entry name" value="Bacterial_PH-related"/>
</dbReference>
<evidence type="ECO:0000313" key="3">
    <source>
        <dbReference type="EMBL" id="HIQ97013.1"/>
    </source>
</evidence>
<dbReference type="Pfam" id="PF10882">
    <property type="entry name" value="bPH_5"/>
    <property type="match status" value="1"/>
</dbReference>
<dbReference type="AlphaFoldDB" id="A0A9D0ZWT3"/>
<sequence length="251" mass="27504">MEWAITAVFFVLSVVFLLGKGAFLIAGYNTASKKEKARYNEKRLCRVMGAGMGILTVLVGLCAVFQDDPPAWLGVAVPAGIFLVIVGLLILSNTVCLVKNPEHPEETPAEKKKKLGTGIVTTVIIAVFCIGTGVLLLTGDVKIEVNEGSVGIEASYWGDYEVALDEIEEISYEENLNLGRRTGGLGSMRLLEGHFANEQFGNYILYAYVRCKSYVVFQTSGGVVVLNQETPEETKELYERIQNAVLEERNQ</sequence>
<dbReference type="EMBL" id="DVFT01000157">
    <property type="protein sequence ID" value="HIQ97013.1"/>
    <property type="molecule type" value="Genomic_DNA"/>
</dbReference>
<protein>
    <submittedName>
        <fullName evidence="3">DUF3784 domain-containing protein</fullName>
    </submittedName>
</protein>
<proteinExistence type="predicted"/>
<feature type="transmembrane region" description="Helical" evidence="1">
    <location>
        <begin position="119"/>
        <end position="137"/>
    </location>
</feature>
<feature type="transmembrane region" description="Helical" evidence="1">
    <location>
        <begin position="6"/>
        <end position="26"/>
    </location>
</feature>
<keyword evidence="1" id="KW-1133">Transmembrane helix</keyword>
<name>A0A9D0ZWT3_9FIRM</name>
<reference evidence="3" key="1">
    <citation type="submission" date="2020-10" db="EMBL/GenBank/DDBJ databases">
        <authorList>
            <person name="Gilroy R."/>
        </authorList>
    </citation>
    <scope>NUCLEOTIDE SEQUENCE</scope>
    <source>
        <strain evidence="3">ChiSjej3B21-11622</strain>
    </source>
</reference>
<dbReference type="InterPro" id="IPR017259">
    <property type="entry name" value="UCP037672"/>
</dbReference>
<keyword evidence="1" id="KW-0472">Membrane</keyword>
<feature type="domain" description="Bacterial Pleckstrin homology" evidence="2">
    <location>
        <begin position="142"/>
        <end position="239"/>
    </location>
</feature>
<comment type="caution">
    <text evidence="3">The sequence shown here is derived from an EMBL/GenBank/DDBJ whole genome shotgun (WGS) entry which is preliminary data.</text>
</comment>
<feature type="transmembrane region" description="Helical" evidence="1">
    <location>
        <begin position="72"/>
        <end position="98"/>
    </location>
</feature>
<keyword evidence="1" id="KW-0812">Transmembrane</keyword>
<dbReference type="Proteomes" id="UP000886886">
    <property type="component" value="Unassembled WGS sequence"/>
</dbReference>
<organism evidence="3 4">
    <name type="scientific">Candidatus Limivivens merdigallinarum</name>
    <dbReference type="NCBI Taxonomy" id="2840859"/>
    <lineage>
        <taxon>Bacteria</taxon>
        <taxon>Bacillati</taxon>
        <taxon>Bacillota</taxon>
        <taxon>Clostridia</taxon>
        <taxon>Lachnospirales</taxon>
        <taxon>Lachnospiraceae</taxon>
        <taxon>Lachnospiraceae incertae sedis</taxon>
        <taxon>Candidatus Limivivens</taxon>
    </lineage>
</organism>
<dbReference type="Pfam" id="PF12650">
    <property type="entry name" value="DUF3784"/>
    <property type="match status" value="1"/>
</dbReference>